<feature type="domain" description="Protein kinase" evidence="17">
    <location>
        <begin position="1"/>
        <end position="300"/>
    </location>
</feature>
<dbReference type="PROSITE" id="PS00109">
    <property type="entry name" value="PROTEIN_KINASE_TYR"/>
    <property type="match status" value="1"/>
</dbReference>
<comment type="subcellular location">
    <subcellularLocation>
        <location evidence="2">Chromosome</location>
        <location evidence="2">Telomere</location>
    </subcellularLocation>
</comment>
<keyword evidence="12" id="KW-0779">Telomere</keyword>
<evidence type="ECO:0000313" key="19">
    <source>
        <dbReference type="Proteomes" id="UP001219355"/>
    </source>
</evidence>
<organism evidence="18 19">
    <name type="scientific">Emydomyces testavorans</name>
    <dbReference type="NCBI Taxonomy" id="2070801"/>
    <lineage>
        <taxon>Eukaryota</taxon>
        <taxon>Fungi</taxon>
        <taxon>Dikarya</taxon>
        <taxon>Ascomycota</taxon>
        <taxon>Pezizomycotina</taxon>
        <taxon>Eurotiomycetes</taxon>
        <taxon>Eurotiomycetidae</taxon>
        <taxon>Onygenales</taxon>
        <taxon>Nannizziopsiaceae</taxon>
        <taxon>Emydomyces</taxon>
    </lineage>
</organism>
<dbReference type="Gene3D" id="1.10.510.10">
    <property type="entry name" value="Transferase(Phosphotransferase) domain 1"/>
    <property type="match status" value="1"/>
</dbReference>
<evidence type="ECO:0000256" key="8">
    <source>
        <dbReference type="ARBA" id="ARBA00022679"/>
    </source>
</evidence>
<keyword evidence="19" id="KW-1185">Reference proteome</keyword>
<dbReference type="GO" id="GO:0005524">
    <property type="term" value="F:ATP binding"/>
    <property type="evidence" value="ECO:0007669"/>
    <property type="project" value="UniProtKB-KW"/>
</dbReference>
<evidence type="ECO:0000256" key="14">
    <source>
        <dbReference type="ARBA" id="ARBA00033194"/>
    </source>
</evidence>
<evidence type="ECO:0000256" key="4">
    <source>
        <dbReference type="ARBA" id="ARBA00012513"/>
    </source>
</evidence>
<evidence type="ECO:0000256" key="1">
    <source>
        <dbReference type="ARBA" id="ARBA00003747"/>
    </source>
</evidence>
<evidence type="ECO:0000313" key="18">
    <source>
        <dbReference type="EMBL" id="WEW60369.1"/>
    </source>
</evidence>
<evidence type="ECO:0000256" key="10">
    <source>
        <dbReference type="ARBA" id="ARBA00022777"/>
    </source>
</evidence>
<dbReference type="InterPro" id="IPR000719">
    <property type="entry name" value="Prot_kinase_dom"/>
</dbReference>
<keyword evidence="9" id="KW-0547">Nucleotide-binding</keyword>
<dbReference type="AlphaFoldDB" id="A0AAF0DKD3"/>
<evidence type="ECO:0000256" key="9">
    <source>
        <dbReference type="ARBA" id="ARBA00022741"/>
    </source>
</evidence>
<comment type="catalytic activity">
    <reaction evidence="16">
        <text>L-seryl-[protein] + ATP = O-phospho-L-seryl-[protein] + ADP + H(+)</text>
        <dbReference type="Rhea" id="RHEA:17989"/>
        <dbReference type="Rhea" id="RHEA-COMP:9863"/>
        <dbReference type="Rhea" id="RHEA-COMP:11604"/>
        <dbReference type="ChEBI" id="CHEBI:15378"/>
        <dbReference type="ChEBI" id="CHEBI:29999"/>
        <dbReference type="ChEBI" id="CHEBI:30616"/>
        <dbReference type="ChEBI" id="CHEBI:83421"/>
        <dbReference type="ChEBI" id="CHEBI:456216"/>
        <dbReference type="EC" id="2.7.11.1"/>
    </reaction>
</comment>
<dbReference type="SMART" id="SM00220">
    <property type="entry name" value="S_TKc"/>
    <property type="match status" value="1"/>
</dbReference>
<keyword evidence="7" id="KW-0723">Serine/threonine-protein kinase</keyword>
<dbReference type="PANTHER" id="PTHR24058">
    <property type="entry name" value="DUAL SPECIFICITY PROTEIN KINASE"/>
    <property type="match status" value="1"/>
</dbReference>
<evidence type="ECO:0000256" key="13">
    <source>
        <dbReference type="ARBA" id="ARBA00030980"/>
    </source>
</evidence>
<proteinExistence type="predicted"/>
<gene>
    <name evidence="18" type="ORF">PRK78_005854</name>
</gene>
<evidence type="ECO:0000256" key="6">
    <source>
        <dbReference type="ARBA" id="ARBA00019973"/>
    </source>
</evidence>
<protein>
    <recommendedName>
        <fullName evidence="6">EKC/KEOPS complex subunit BUD32</fullName>
        <ecNumber evidence="4">2.7.11.1</ecNumber>
    </recommendedName>
    <alternativeName>
        <fullName evidence="13 14">Atypical Serine/threonine protein kinase BUD32</fullName>
    </alternativeName>
    <alternativeName>
        <fullName evidence="5">EKC/KEOPS complex subunit bud32</fullName>
    </alternativeName>
</protein>
<reference evidence="18" key="1">
    <citation type="submission" date="2023-03" db="EMBL/GenBank/DDBJ databases">
        <title>Emydomyces testavorans Genome Sequence.</title>
        <authorList>
            <person name="Hoyer L."/>
        </authorList>
    </citation>
    <scope>NUCLEOTIDE SEQUENCE</scope>
    <source>
        <strain evidence="18">16-2883</strain>
    </source>
</reference>
<keyword evidence="10" id="KW-0418">Kinase</keyword>
<evidence type="ECO:0000256" key="7">
    <source>
        <dbReference type="ARBA" id="ARBA00022527"/>
    </source>
</evidence>
<evidence type="ECO:0000256" key="15">
    <source>
        <dbReference type="ARBA" id="ARBA00047899"/>
    </source>
</evidence>
<keyword evidence="8" id="KW-0808">Transferase</keyword>
<dbReference type="Pfam" id="PF00069">
    <property type="entry name" value="Pkinase"/>
    <property type="match status" value="1"/>
</dbReference>
<keyword evidence="12" id="KW-0158">Chromosome</keyword>
<evidence type="ECO:0000259" key="17">
    <source>
        <dbReference type="PROSITE" id="PS50011"/>
    </source>
</evidence>
<accession>A0AAF0DKD3</accession>
<dbReference type="SUPFAM" id="SSF56112">
    <property type="entry name" value="Protein kinase-like (PK-like)"/>
    <property type="match status" value="1"/>
</dbReference>
<keyword evidence="11" id="KW-0067">ATP-binding</keyword>
<dbReference type="GO" id="GO:0004674">
    <property type="term" value="F:protein serine/threonine kinase activity"/>
    <property type="evidence" value="ECO:0007669"/>
    <property type="project" value="UniProtKB-KW"/>
</dbReference>
<evidence type="ECO:0000256" key="5">
    <source>
        <dbReference type="ARBA" id="ARBA00013948"/>
    </source>
</evidence>
<evidence type="ECO:0000256" key="16">
    <source>
        <dbReference type="ARBA" id="ARBA00048679"/>
    </source>
</evidence>
<name>A0AAF0DKD3_9EURO</name>
<sequence>MLRRLSKFADMDHPGISFTRLALDIFELNGPFGRHFGITSKPKGNSVRVLQEVLPYARIPEPMVKTMVHRVFFALNWLHAGCGVVHTDISPQNILMEPDDDSSFKQIEEQEAQNPSQPITTYSGEIPATVYRTRSAPLEYSGIPVLTDFGQMRVVEGNVNQDWCMSDLYRAPEVLLKLPWGYPVDIWAVGVMTLELLEGKNLFDPVDPVHNQYVLPLALAQYIAYLGPPPRDIIRQSPLFSTYFDEEAEPPIPKTSLEEFVTAIPPGEKKDRFLRFIRKLLTWDQKAREPANGIVYDDWFLISDDEMV</sequence>
<dbReference type="Proteomes" id="UP001219355">
    <property type="component" value="Chromosome 4"/>
</dbReference>
<dbReference type="InterPro" id="IPR050494">
    <property type="entry name" value="Ser_Thr_dual-spec_kinase"/>
</dbReference>
<dbReference type="EC" id="2.7.11.1" evidence="4"/>
<dbReference type="PROSITE" id="PS50011">
    <property type="entry name" value="PROTEIN_KINASE_DOM"/>
    <property type="match status" value="1"/>
</dbReference>
<evidence type="ECO:0000256" key="11">
    <source>
        <dbReference type="ARBA" id="ARBA00022840"/>
    </source>
</evidence>
<comment type="subunit">
    <text evidence="3">Component of the EKC/KEOPS complex composed of at least BUD32, CGI121, GON7, KAE1 and PCC1; the whole complex dimerizes.</text>
</comment>
<comment type="function">
    <text evidence="1">Component of the EKC/KEOPS complex that is required for the formation of a threonylcarbamoyl group on adenosine at position 37 (t(6)A37) in tRNAs that read codons beginning with adenine. The complex is probably involved in the transfer of the threonylcarbamoyl moiety of threonylcarbamoyl-AMP (TC-AMP) to the N6 group of A37. BUD32 has ATPase activity in the context of the EKC/KEOPS complex and likely plays a supporting role to the catalytic subunit KAE1. The EKC/KEOPS complex also promotes both telomere uncapping and telomere elongation. The complex is required for efficient recruitment of transcriptional coactivators.</text>
</comment>
<evidence type="ECO:0000256" key="3">
    <source>
        <dbReference type="ARBA" id="ARBA00011534"/>
    </source>
</evidence>
<dbReference type="EMBL" id="CP120630">
    <property type="protein sequence ID" value="WEW60369.1"/>
    <property type="molecule type" value="Genomic_DNA"/>
</dbReference>
<dbReference type="GO" id="GO:0000781">
    <property type="term" value="C:chromosome, telomeric region"/>
    <property type="evidence" value="ECO:0007669"/>
    <property type="project" value="UniProtKB-SubCell"/>
</dbReference>
<comment type="catalytic activity">
    <reaction evidence="15">
        <text>L-threonyl-[protein] + ATP = O-phospho-L-threonyl-[protein] + ADP + H(+)</text>
        <dbReference type="Rhea" id="RHEA:46608"/>
        <dbReference type="Rhea" id="RHEA-COMP:11060"/>
        <dbReference type="Rhea" id="RHEA-COMP:11605"/>
        <dbReference type="ChEBI" id="CHEBI:15378"/>
        <dbReference type="ChEBI" id="CHEBI:30013"/>
        <dbReference type="ChEBI" id="CHEBI:30616"/>
        <dbReference type="ChEBI" id="CHEBI:61977"/>
        <dbReference type="ChEBI" id="CHEBI:456216"/>
        <dbReference type="EC" id="2.7.11.1"/>
    </reaction>
</comment>
<dbReference type="Gene3D" id="3.30.200.20">
    <property type="entry name" value="Phosphorylase Kinase, domain 1"/>
    <property type="match status" value="1"/>
</dbReference>
<dbReference type="InterPro" id="IPR011009">
    <property type="entry name" value="Kinase-like_dom_sf"/>
</dbReference>
<evidence type="ECO:0000256" key="12">
    <source>
        <dbReference type="ARBA" id="ARBA00022895"/>
    </source>
</evidence>
<dbReference type="InterPro" id="IPR008266">
    <property type="entry name" value="Tyr_kinase_AS"/>
</dbReference>
<evidence type="ECO:0000256" key="2">
    <source>
        <dbReference type="ARBA" id="ARBA00004574"/>
    </source>
</evidence>